<dbReference type="SUPFAM" id="SSF56801">
    <property type="entry name" value="Acetyl-CoA synthetase-like"/>
    <property type="match status" value="1"/>
</dbReference>
<dbReference type="EC" id="6.2.1.1" evidence="2 7"/>
<evidence type="ECO:0000256" key="7">
    <source>
        <dbReference type="NCBIfam" id="TIGR02188"/>
    </source>
</evidence>
<dbReference type="PROSITE" id="PS00455">
    <property type="entry name" value="AMP_BINDING"/>
    <property type="match status" value="1"/>
</dbReference>
<dbReference type="InterPro" id="IPR025110">
    <property type="entry name" value="AMP-bd_C"/>
</dbReference>
<dbReference type="GO" id="GO:0005524">
    <property type="term" value="F:ATP binding"/>
    <property type="evidence" value="ECO:0007669"/>
    <property type="project" value="UniProtKB-KW"/>
</dbReference>
<evidence type="ECO:0000259" key="11">
    <source>
        <dbReference type="Pfam" id="PF16177"/>
    </source>
</evidence>
<evidence type="ECO:0000256" key="5">
    <source>
        <dbReference type="ARBA" id="ARBA00022840"/>
    </source>
</evidence>
<dbReference type="Pfam" id="PF16177">
    <property type="entry name" value="ACAS_N"/>
    <property type="match status" value="1"/>
</dbReference>
<feature type="domain" description="AMP-binding enzyme C-terminal" evidence="10">
    <location>
        <begin position="565"/>
        <end position="645"/>
    </location>
</feature>
<dbReference type="RefSeq" id="WP_101587717.1">
    <property type="nucleotide sequence ID" value="NZ_FXZM01000002.1"/>
</dbReference>
<feature type="domain" description="Acetyl-coenzyme A synthetase N-terminal" evidence="11">
    <location>
        <begin position="27"/>
        <end position="86"/>
    </location>
</feature>
<comment type="similarity">
    <text evidence="1">Belongs to the ATP-dependent AMP-binding enzyme family.</text>
</comment>
<keyword evidence="5" id="KW-0067">ATP-binding</keyword>
<evidence type="ECO:0000313" key="13">
    <source>
        <dbReference type="Proteomes" id="UP000234462"/>
    </source>
</evidence>
<evidence type="ECO:0000256" key="2">
    <source>
        <dbReference type="ARBA" id="ARBA00013275"/>
    </source>
</evidence>
<dbReference type="PANTHER" id="PTHR24095:SF14">
    <property type="entry name" value="ACETYL-COENZYME A SYNTHETASE 1"/>
    <property type="match status" value="1"/>
</dbReference>
<dbReference type="GO" id="GO:0003987">
    <property type="term" value="F:acetate-CoA ligase activity"/>
    <property type="evidence" value="ECO:0007669"/>
    <property type="project" value="UniProtKB-UniRule"/>
</dbReference>
<keyword evidence="3 12" id="KW-0436">Ligase</keyword>
<accession>A0A2H1L3V2</accession>
<dbReference type="AlphaFoldDB" id="A0A2H1L3V2"/>
<evidence type="ECO:0000256" key="6">
    <source>
        <dbReference type="ARBA" id="ARBA00022990"/>
    </source>
</evidence>
<dbReference type="GO" id="GO:0005829">
    <property type="term" value="C:cytosol"/>
    <property type="evidence" value="ECO:0007669"/>
    <property type="project" value="TreeGrafter"/>
</dbReference>
<dbReference type="Pfam" id="PF00501">
    <property type="entry name" value="AMP-binding"/>
    <property type="match status" value="1"/>
</dbReference>
<feature type="region of interest" description="Disordered" evidence="8">
    <location>
        <begin position="1"/>
        <end position="25"/>
    </location>
</feature>
<evidence type="ECO:0000259" key="10">
    <source>
        <dbReference type="Pfam" id="PF13193"/>
    </source>
</evidence>
<dbReference type="EMBL" id="FXZM01000002">
    <property type="protein sequence ID" value="SMY11083.1"/>
    <property type="molecule type" value="Genomic_DNA"/>
</dbReference>
<evidence type="ECO:0000313" key="12">
    <source>
        <dbReference type="EMBL" id="SMY11083.1"/>
    </source>
</evidence>
<organism evidence="12 13">
    <name type="scientific">Brevibacterium jeotgali</name>
    <dbReference type="NCBI Taxonomy" id="1262550"/>
    <lineage>
        <taxon>Bacteria</taxon>
        <taxon>Bacillati</taxon>
        <taxon>Actinomycetota</taxon>
        <taxon>Actinomycetes</taxon>
        <taxon>Micrococcales</taxon>
        <taxon>Brevibacteriaceae</taxon>
        <taxon>Brevibacterium</taxon>
    </lineage>
</organism>
<keyword evidence="6" id="KW-0007">Acetylation</keyword>
<dbReference type="NCBIfam" id="NF001208">
    <property type="entry name" value="PRK00174.1"/>
    <property type="match status" value="1"/>
</dbReference>
<evidence type="ECO:0000256" key="3">
    <source>
        <dbReference type="ARBA" id="ARBA00022598"/>
    </source>
</evidence>
<keyword evidence="13" id="KW-1185">Reference proteome</keyword>
<dbReference type="NCBIfam" id="TIGR02188">
    <property type="entry name" value="Ac_CoA_lig_AcsA"/>
    <property type="match status" value="1"/>
</dbReference>
<evidence type="ECO:0000256" key="8">
    <source>
        <dbReference type="SAM" id="MobiDB-lite"/>
    </source>
</evidence>
<feature type="domain" description="AMP-dependent synthetase/ligase" evidence="9">
    <location>
        <begin position="93"/>
        <end position="501"/>
    </location>
</feature>
<evidence type="ECO:0000256" key="4">
    <source>
        <dbReference type="ARBA" id="ARBA00022741"/>
    </source>
</evidence>
<gene>
    <name evidence="12" type="ORF">BJEO58_00665</name>
</gene>
<keyword evidence="4" id="KW-0547">Nucleotide-binding</keyword>
<dbReference type="InterPro" id="IPR020845">
    <property type="entry name" value="AMP-binding_CS"/>
</dbReference>
<name>A0A2H1L3V2_9MICO</name>
<dbReference type="InterPro" id="IPR045851">
    <property type="entry name" value="AMP-bd_C_sf"/>
</dbReference>
<dbReference type="GO" id="GO:0019427">
    <property type="term" value="P:acetyl-CoA biosynthetic process from acetate"/>
    <property type="evidence" value="ECO:0007669"/>
    <property type="project" value="UniProtKB-UniRule"/>
</dbReference>
<dbReference type="OrthoDB" id="9803968at2"/>
<proteinExistence type="inferred from homology"/>
<dbReference type="InterPro" id="IPR042099">
    <property type="entry name" value="ANL_N_sf"/>
</dbReference>
<dbReference type="PANTHER" id="PTHR24095">
    <property type="entry name" value="ACETYL-COENZYME A SYNTHETASE"/>
    <property type="match status" value="1"/>
</dbReference>
<dbReference type="InterPro" id="IPR000873">
    <property type="entry name" value="AMP-dep_synth/lig_dom"/>
</dbReference>
<dbReference type="Gene3D" id="3.40.50.12780">
    <property type="entry name" value="N-terminal domain of ligase-like"/>
    <property type="match status" value="1"/>
</dbReference>
<dbReference type="Proteomes" id="UP000234462">
    <property type="component" value="Unassembled WGS sequence"/>
</dbReference>
<reference evidence="13" key="1">
    <citation type="submission" date="2017-03" db="EMBL/GenBank/DDBJ databases">
        <authorList>
            <person name="Monnet C."/>
        </authorList>
    </citation>
    <scope>NUCLEOTIDE SEQUENCE [LARGE SCALE GENOMIC DNA]</scope>
    <source>
        <strain evidence="13">SJ5-8</strain>
    </source>
</reference>
<dbReference type="InterPro" id="IPR032387">
    <property type="entry name" value="ACAS_N"/>
</dbReference>
<feature type="compositionally biased region" description="Low complexity" evidence="8">
    <location>
        <begin position="1"/>
        <end position="21"/>
    </location>
</feature>
<evidence type="ECO:0000259" key="9">
    <source>
        <dbReference type="Pfam" id="PF00501"/>
    </source>
</evidence>
<dbReference type="Pfam" id="PF13193">
    <property type="entry name" value="AMP-binding_C"/>
    <property type="match status" value="1"/>
</dbReference>
<dbReference type="Gene3D" id="3.30.300.30">
    <property type="match status" value="1"/>
</dbReference>
<evidence type="ECO:0000256" key="1">
    <source>
        <dbReference type="ARBA" id="ARBA00006432"/>
    </source>
</evidence>
<protein>
    <recommendedName>
        <fullName evidence="2 7">Acetate--CoA ligase</fullName>
        <ecNumber evidence="2 7">6.2.1.1</ecNumber>
    </recommendedName>
</protein>
<sequence length="697" mass="75365">MTATERTTEPTAQAEPTAQTEPRTEAERVAFWERQASRLDWAKPWHTAHAFERPQRIGTREDGAPDFTVPRIEWFAGGTLNAAHNCLDRHVEAGFGDKPALLFEGEPGDRRTLTYADLQEEVSRAANALVSLGVEAGDRVVIYLPVIPETVIVTLACARIGAVHSLVFGGFSADALQFRVEDTGAKVLVTSDGQFRRGRAVPVKDAADQAVSGDNDIEHVLVIRRTGDDIAWTDGRDAWWHEALAAASPDHEPQQFDAEHPLFIIYTSGTTGRPKGLVHTTGGYLTQTAYTHALLFDLVDGELDAANDPQKVADAVHWCTADLAWVTAHTYEIYGPLLNGVTQVIYEGTPQVPHAGRHFEIIERYGVTTYYTAPTLVRSHMGAFGSRPAAGERPADRWDLSSVRLVGTVGESVNPEAWSWLRREVGAGTAPVIDTWWQSETGSCVMSPRPHDACWDAETTPDAPKPGCATRALPGLSAAVVDADGSPAPTDEQGLLVVDGIGPSAARTVWNEPQRFLDSYWAHFGERGWFLSGDGARRDAEGDITVLGRVDDVINISGHRLSTIEIESALVSHPWVVEAGAAPTTDPLTGHAVLSFVVLSQEAPGVSGDDLRDTLRAHVSHRIGPIAKPAHIIAVPEVPKTRSGKIMRRLLTQLFEHTTLGDTTSLTNAHAVDDIARIVGHPAAEPPTACPADHLTA</sequence>
<dbReference type="InterPro" id="IPR011904">
    <property type="entry name" value="Ac_CoA_lig"/>
</dbReference>
<dbReference type="GO" id="GO:0016208">
    <property type="term" value="F:AMP binding"/>
    <property type="evidence" value="ECO:0007669"/>
    <property type="project" value="InterPro"/>
</dbReference>